<dbReference type="RefSeq" id="WP_376883143.1">
    <property type="nucleotide sequence ID" value="NZ_JBHUHR010000004.1"/>
</dbReference>
<dbReference type="InterPro" id="IPR037401">
    <property type="entry name" value="SnoaL-like"/>
</dbReference>
<reference evidence="3" key="1">
    <citation type="journal article" date="2019" name="Int. J. Syst. Evol. Microbiol.">
        <title>The Global Catalogue of Microorganisms (GCM) 10K type strain sequencing project: providing services to taxonomists for standard genome sequencing and annotation.</title>
        <authorList>
            <consortium name="The Broad Institute Genomics Platform"/>
            <consortium name="The Broad Institute Genome Sequencing Center for Infectious Disease"/>
            <person name="Wu L."/>
            <person name="Ma J."/>
        </authorList>
    </citation>
    <scope>NUCLEOTIDE SEQUENCE [LARGE SCALE GENOMIC DNA]</scope>
    <source>
        <strain evidence="3">CGMCC 1.15180</strain>
    </source>
</reference>
<proteinExistence type="predicted"/>
<name>A0ABW4VFZ4_9BACT</name>
<dbReference type="EMBL" id="JBHUHR010000004">
    <property type="protein sequence ID" value="MFD2033594.1"/>
    <property type="molecule type" value="Genomic_DNA"/>
</dbReference>
<dbReference type="Pfam" id="PF12680">
    <property type="entry name" value="SnoaL_2"/>
    <property type="match status" value="1"/>
</dbReference>
<dbReference type="Gene3D" id="3.10.450.50">
    <property type="match status" value="1"/>
</dbReference>
<sequence length="118" mass="13700">MVETKIKEIWETYRACWSEANTAGRENKLNQIIAEDFEFYDPNIDLDGSQKLSDYMAQFQKDFPDCTFTITDFMIHHDRSLAHWDMVNSDKEVVGNGSDFAFYSDGKLKAVSSFFKES</sequence>
<keyword evidence="3" id="KW-1185">Reference proteome</keyword>
<dbReference type="SUPFAM" id="SSF54427">
    <property type="entry name" value="NTF2-like"/>
    <property type="match status" value="1"/>
</dbReference>
<accession>A0ABW4VFZ4</accession>
<evidence type="ECO:0000313" key="3">
    <source>
        <dbReference type="Proteomes" id="UP001597361"/>
    </source>
</evidence>
<evidence type="ECO:0000259" key="1">
    <source>
        <dbReference type="Pfam" id="PF12680"/>
    </source>
</evidence>
<protein>
    <submittedName>
        <fullName evidence="2">Nuclear transport factor 2 family protein</fullName>
    </submittedName>
</protein>
<comment type="caution">
    <text evidence="2">The sequence shown here is derived from an EMBL/GenBank/DDBJ whole genome shotgun (WGS) entry which is preliminary data.</text>
</comment>
<gene>
    <name evidence="2" type="ORF">ACFSKL_02270</name>
</gene>
<dbReference type="Proteomes" id="UP001597361">
    <property type="component" value="Unassembled WGS sequence"/>
</dbReference>
<organism evidence="2 3">
    <name type="scientific">Belliella marina</name>
    <dbReference type="NCBI Taxonomy" id="1644146"/>
    <lineage>
        <taxon>Bacteria</taxon>
        <taxon>Pseudomonadati</taxon>
        <taxon>Bacteroidota</taxon>
        <taxon>Cytophagia</taxon>
        <taxon>Cytophagales</taxon>
        <taxon>Cyclobacteriaceae</taxon>
        <taxon>Belliella</taxon>
    </lineage>
</organism>
<feature type="domain" description="SnoaL-like" evidence="1">
    <location>
        <begin position="19"/>
        <end position="108"/>
    </location>
</feature>
<evidence type="ECO:0000313" key="2">
    <source>
        <dbReference type="EMBL" id="MFD2033594.1"/>
    </source>
</evidence>
<dbReference type="InterPro" id="IPR032710">
    <property type="entry name" value="NTF2-like_dom_sf"/>
</dbReference>